<dbReference type="EMBL" id="MDEG01000024">
    <property type="protein sequence ID" value="PPU95653.1"/>
    <property type="molecule type" value="Genomic_DNA"/>
</dbReference>
<dbReference type="OrthoDB" id="9977801at2"/>
<accession>A0A2S7ERB5</accession>
<sequence length="93" mass="9963">MTIYSSLFNPLIAGKGFLNQIGTAGLSAATSMGNTAIAHQQIQHTLGSMSANVTDQENMMDQITQMQNELNMRMAMDQLIKQAGSNAKSLTQG</sequence>
<keyword evidence="2" id="KW-1185">Reference proteome</keyword>
<dbReference type="RefSeq" id="WP_046979753.1">
    <property type="nucleotide sequence ID" value="NZ_CP043476.1"/>
</dbReference>
<evidence type="ECO:0008006" key="3">
    <source>
        <dbReference type="Google" id="ProtNLM"/>
    </source>
</evidence>
<reference evidence="2" key="1">
    <citation type="submission" date="2016-08" db="EMBL/GenBank/DDBJ databases">
        <authorList>
            <person name="Merda D."/>
            <person name="Briand M."/>
            <person name="Taghouti G."/>
            <person name="Carrere S."/>
            <person name="Gouzy J."/>
            <person name="Portier P."/>
            <person name="Jacques M.-A."/>
            <person name="Fischer-Le Saux M."/>
        </authorList>
    </citation>
    <scope>NUCLEOTIDE SEQUENCE [LARGE SCALE GENOMIC DNA]</scope>
    <source>
        <strain evidence="2">CFBP1156</strain>
    </source>
</reference>
<gene>
    <name evidence="1" type="ORF">XhyaCFBP1156_17885</name>
</gene>
<evidence type="ECO:0000313" key="2">
    <source>
        <dbReference type="Proteomes" id="UP000238261"/>
    </source>
</evidence>
<dbReference type="AlphaFoldDB" id="A0A2S7ERB5"/>
<organism evidence="1 2">
    <name type="scientific">Xanthomonas hyacinthi</name>
    <dbReference type="NCBI Taxonomy" id="56455"/>
    <lineage>
        <taxon>Bacteria</taxon>
        <taxon>Pseudomonadati</taxon>
        <taxon>Pseudomonadota</taxon>
        <taxon>Gammaproteobacteria</taxon>
        <taxon>Lysobacterales</taxon>
        <taxon>Lysobacteraceae</taxon>
        <taxon>Xanthomonas</taxon>
    </lineage>
</organism>
<comment type="caution">
    <text evidence="1">The sequence shown here is derived from an EMBL/GenBank/DDBJ whole genome shotgun (WGS) entry which is preliminary data.</text>
</comment>
<proteinExistence type="predicted"/>
<dbReference type="Proteomes" id="UP000238261">
    <property type="component" value="Unassembled WGS sequence"/>
</dbReference>
<protein>
    <recommendedName>
        <fullName evidence="3">ATP-dependent helicase HrpA</fullName>
    </recommendedName>
</protein>
<evidence type="ECO:0000313" key="1">
    <source>
        <dbReference type="EMBL" id="PPU95653.1"/>
    </source>
</evidence>
<name>A0A2S7ERB5_9XANT</name>